<dbReference type="EMBL" id="JABXXO010000013">
    <property type="protein sequence ID" value="KAF7761677.1"/>
    <property type="molecule type" value="Genomic_DNA"/>
</dbReference>
<feature type="region of interest" description="Disordered" evidence="8">
    <location>
        <begin position="211"/>
        <end position="262"/>
    </location>
</feature>
<dbReference type="Proteomes" id="UP000629468">
    <property type="component" value="Unassembled WGS sequence"/>
</dbReference>
<proteinExistence type="inferred from homology"/>
<dbReference type="InterPro" id="IPR035952">
    <property type="entry name" value="Rhomboid-like_sf"/>
</dbReference>
<protein>
    <recommendedName>
        <fullName evidence="7">Derlin</fullName>
    </recommendedName>
</protein>
<evidence type="ECO:0000256" key="8">
    <source>
        <dbReference type="SAM" id="MobiDB-lite"/>
    </source>
</evidence>
<keyword evidence="3 7" id="KW-0812">Transmembrane</keyword>
<evidence type="ECO:0000256" key="1">
    <source>
        <dbReference type="ARBA" id="ARBA00004477"/>
    </source>
</evidence>
<comment type="subcellular location">
    <subcellularLocation>
        <location evidence="1 7">Endoplasmic reticulum membrane</location>
        <topology evidence="1 7">Multi-pass membrane protein</topology>
    </subcellularLocation>
</comment>
<feature type="transmembrane region" description="Helical" evidence="7">
    <location>
        <begin position="55"/>
        <end position="76"/>
    </location>
</feature>
<evidence type="ECO:0000256" key="6">
    <source>
        <dbReference type="ARBA" id="ARBA00023136"/>
    </source>
</evidence>
<comment type="caution">
    <text evidence="7">Lacks conserved residue(s) required for the propagation of feature annotation.</text>
</comment>
<comment type="similarity">
    <text evidence="2 7">Belongs to the derlin family.</text>
</comment>
<feature type="transmembrane region" description="Helical" evidence="7">
    <location>
        <begin position="14"/>
        <end position="34"/>
    </location>
</feature>
<reference evidence="9 10" key="1">
    <citation type="journal article" name="Sci. Rep.">
        <title>Telomere-to-telomere assembled and centromere annotated genomes of the two main subspecies of the button mushroom Agaricus bisporus reveal especially polymorphic chromosome ends.</title>
        <authorList>
            <person name="Sonnenberg A.S.M."/>
            <person name="Sedaghat-Telgerd N."/>
            <person name="Lavrijssen B."/>
            <person name="Ohm R.A."/>
            <person name="Hendrickx P.M."/>
            <person name="Scholtmeijer K."/>
            <person name="Baars J.J.P."/>
            <person name="van Peer A."/>
        </authorList>
    </citation>
    <scope>NUCLEOTIDE SEQUENCE [LARGE SCALE GENOMIC DNA]</scope>
    <source>
        <strain evidence="9 10">H119_p4</strain>
    </source>
</reference>
<dbReference type="InterPro" id="IPR007599">
    <property type="entry name" value="DER1"/>
</dbReference>
<comment type="caution">
    <text evidence="9">The sequence shown here is derived from an EMBL/GenBank/DDBJ whole genome shotgun (WGS) entry which is preliminary data.</text>
</comment>
<keyword evidence="5 7" id="KW-1133">Transmembrane helix</keyword>
<dbReference type="AlphaFoldDB" id="A0A8H7C3N2"/>
<evidence type="ECO:0000256" key="3">
    <source>
        <dbReference type="ARBA" id="ARBA00022692"/>
    </source>
</evidence>
<accession>A0A8H7C3N2</accession>
<name>A0A8H7C3N2_AGABI</name>
<dbReference type="PANTHER" id="PTHR11009">
    <property type="entry name" value="DER1-LIKE PROTEIN, DERLIN"/>
    <property type="match status" value="1"/>
</dbReference>
<keyword evidence="6 7" id="KW-0472">Membrane</keyword>
<evidence type="ECO:0000256" key="2">
    <source>
        <dbReference type="ARBA" id="ARBA00008917"/>
    </source>
</evidence>
<dbReference type="SUPFAM" id="SSF144091">
    <property type="entry name" value="Rhomboid-like"/>
    <property type="match status" value="1"/>
</dbReference>
<comment type="function">
    <text evidence="7">May be involved in the degradation of misfolded endoplasmic reticulum (ER) luminal proteins.</text>
</comment>
<evidence type="ECO:0000256" key="7">
    <source>
        <dbReference type="RuleBase" id="RU363059"/>
    </source>
</evidence>
<evidence type="ECO:0000313" key="10">
    <source>
        <dbReference type="Proteomes" id="UP000629468"/>
    </source>
</evidence>
<dbReference type="Pfam" id="PF04511">
    <property type="entry name" value="DER1"/>
    <property type="match status" value="1"/>
</dbReference>
<dbReference type="GO" id="GO:0005789">
    <property type="term" value="C:endoplasmic reticulum membrane"/>
    <property type="evidence" value="ECO:0007669"/>
    <property type="project" value="UniProtKB-SubCell"/>
</dbReference>
<evidence type="ECO:0000256" key="4">
    <source>
        <dbReference type="ARBA" id="ARBA00022824"/>
    </source>
</evidence>
<dbReference type="GO" id="GO:0006950">
    <property type="term" value="P:response to stress"/>
    <property type="evidence" value="ECO:0007669"/>
    <property type="project" value="UniProtKB-ARBA"/>
</dbReference>
<keyword evidence="4 7" id="KW-0256">Endoplasmic reticulum</keyword>
<feature type="transmembrane region" description="Helical" evidence="7">
    <location>
        <begin position="96"/>
        <end position="117"/>
    </location>
</feature>
<evidence type="ECO:0000256" key="5">
    <source>
        <dbReference type="ARBA" id="ARBA00022989"/>
    </source>
</evidence>
<sequence>MDQFVAELRKIPPVTRSLLASSLGITLPVLLNILSPYKVLFVKELVFKKLEIWRLYTSFFLGPGGISYVFELIMLYRTADQLESGPYTGRSADLAYQLVFVAASIMGLTVPLGAYIFTRPFIVALVYLSSSLAPPGAQTSLFGLITLPVKYFPYIMIGMDFLTGGPGAAAQAVAGAVAGHAWLWAVWGTSLGVAGPLAEYAKAPRWLSDWLDGGNGRRPPQQPGTGGPGAGLAAAGVHVVPPRTRSSNTGYKWGSGQRLGAN</sequence>
<gene>
    <name evidence="9" type="ORF">Agabi119p4_9669</name>
</gene>
<organism evidence="9 10">
    <name type="scientific">Agaricus bisporus var. burnettii</name>
    <dbReference type="NCBI Taxonomy" id="192524"/>
    <lineage>
        <taxon>Eukaryota</taxon>
        <taxon>Fungi</taxon>
        <taxon>Dikarya</taxon>
        <taxon>Basidiomycota</taxon>
        <taxon>Agaricomycotina</taxon>
        <taxon>Agaricomycetes</taxon>
        <taxon>Agaricomycetidae</taxon>
        <taxon>Agaricales</taxon>
        <taxon>Agaricineae</taxon>
        <taxon>Agaricaceae</taxon>
        <taxon>Agaricus</taxon>
    </lineage>
</organism>
<evidence type="ECO:0000313" key="9">
    <source>
        <dbReference type="EMBL" id="KAF7761677.1"/>
    </source>
</evidence>